<evidence type="ECO:0000313" key="1">
    <source>
        <dbReference type="EMBL" id="OGY66747.1"/>
    </source>
</evidence>
<sequence>MRTASFLLSVILLLGASDSQSPVGLRLEEIAILKFDKEVEYDFQKDDDRNYKLIFVAFPPEFSVPINLYAYPQSITVVVRKDGKDFTTLSAELAEPMAEFEGQGRYRCKSLTIKVPVEEDAERWQKYVEGKYKFVSFNSLYKYSPDQYYSHWLIKIGEFGPDALVPVDKIDLVLKEKVSDKEPVKIFLAVDADDFGGILYSARSATIYAFSQEEYSRLQKDLEETKQKRDDMKQPKRVVPNK</sequence>
<evidence type="ECO:0000313" key="2">
    <source>
        <dbReference type="Proteomes" id="UP000177690"/>
    </source>
</evidence>
<name>A0A1G1ZSC8_9BACT</name>
<dbReference type="Proteomes" id="UP000177690">
    <property type="component" value="Unassembled WGS sequence"/>
</dbReference>
<dbReference type="AlphaFoldDB" id="A0A1G1ZSC8"/>
<comment type="caution">
    <text evidence="1">The sequence shown here is derived from an EMBL/GenBank/DDBJ whole genome shotgun (WGS) entry which is preliminary data.</text>
</comment>
<protein>
    <submittedName>
        <fullName evidence="1">Uncharacterized protein</fullName>
    </submittedName>
</protein>
<organism evidence="1 2">
    <name type="scientific">Candidatus Harrisonbacteria bacterium RIFCSPLOWO2_02_FULL_41_13b</name>
    <dbReference type="NCBI Taxonomy" id="1798409"/>
    <lineage>
        <taxon>Bacteria</taxon>
        <taxon>Candidatus Harrisoniibacteriota</taxon>
    </lineage>
</organism>
<dbReference type="STRING" id="1798409.A3I24_04475"/>
<proteinExistence type="predicted"/>
<dbReference type="EMBL" id="MHJL01000036">
    <property type="protein sequence ID" value="OGY66747.1"/>
    <property type="molecule type" value="Genomic_DNA"/>
</dbReference>
<accession>A0A1G1ZSC8</accession>
<gene>
    <name evidence="1" type="ORF">A3I24_04475</name>
</gene>
<reference evidence="1 2" key="1">
    <citation type="journal article" date="2016" name="Nat. Commun.">
        <title>Thousands of microbial genomes shed light on interconnected biogeochemical processes in an aquifer system.</title>
        <authorList>
            <person name="Anantharaman K."/>
            <person name="Brown C.T."/>
            <person name="Hug L.A."/>
            <person name="Sharon I."/>
            <person name="Castelle C.J."/>
            <person name="Probst A.J."/>
            <person name="Thomas B.C."/>
            <person name="Singh A."/>
            <person name="Wilkins M.J."/>
            <person name="Karaoz U."/>
            <person name="Brodie E.L."/>
            <person name="Williams K.H."/>
            <person name="Hubbard S.S."/>
            <person name="Banfield J.F."/>
        </authorList>
    </citation>
    <scope>NUCLEOTIDE SEQUENCE [LARGE SCALE GENOMIC DNA]</scope>
</reference>